<keyword evidence="2" id="KW-1185">Reference proteome</keyword>
<dbReference type="EMBL" id="BTSY01000002">
    <property type="protein sequence ID" value="GMT14565.1"/>
    <property type="molecule type" value="Genomic_DNA"/>
</dbReference>
<name>A0AAV5V9J1_9BILA</name>
<accession>A0AAV5V9J1</accession>
<comment type="caution">
    <text evidence="1">The sequence shown here is derived from an EMBL/GenBank/DDBJ whole genome shotgun (WGS) entry which is preliminary data.</text>
</comment>
<reference evidence="1" key="1">
    <citation type="submission" date="2023-10" db="EMBL/GenBank/DDBJ databases">
        <title>Genome assembly of Pristionchus species.</title>
        <authorList>
            <person name="Yoshida K."/>
            <person name="Sommer R.J."/>
        </authorList>
    </citation>
    <scope>NUCLEOTIDE SEQUENCE</scope>
    <source>
        <strain evidence="1">RS5133</strain>
    </source>
</reference>
<feature type="non-terminal residue" evidence="1">
    <location>
        <position position="76"/>
    </location>
</feature>
<evidence type="ECO:0000313" key="2">
    <source>
        <dbReference type="Proteomes" id="UP001432322"/>
    </source>
</evidence>
<dbReference type="Proteomes" id="UP001432322">
    <property type="component" value="Unassembled WGS sequence"/>
</dbReference>
<evidence type="ECO:0000313" key="1">
    <source>
        <dbReference type="EMBL" id="GMT14565.1"/>
    </source>
</evidence>
<sequence length="76" mass="8228">MPILPEVGSMSTFLPGSINPSIKTSSIMANPTRSFTDPAGFMYSSFTAIFPGSPFPMELRRTRGVFPMAPPVFAQI</sequence>
<protein>
    <submittedName>
        <fullName evidence="1">Uncharacterized protein</fullName>
    </submittedName>
</protein>
<proteinExistence type="predicted"/>
<dbReference type="AlphaFoldDB" id="A0AAV5V9J1"/>
<gene>
    <name evidence="1" type="ORF">PFISCL1PPCAC_5862</name>
</gene>
<organism evidence="1 2">
    <name type="scientific">Pristionchus fissidentatus</name>
    <dbReference type="NCBI Taxonomy" id="1538716"/>
    <lineage>
        <taxon>Eukaryota</taxon>
        <taxon>Metazoa</taxon>
        <taxon>Ecdysozoa</taxon>
        <taxon>Nematoda</taxon>
        <taxon>Chromadorea</taxon>
        <taxon>Rhabditida</taxon>
        <taxon>Rhabditina</taxon>
        <taxon>Diplogasteromorpha</taxon>
        <taxon>Diplogasteroidea</taxon>
        <taxon>Neodiplogasteridae</taxon>
        <taxon>Pristionchus</taxon>
    </lineage>
</organism>